<dbReference type="AlphaFoldDB" id="A0A3S9VSD5"/>
<reference evidence="4 5" key="1">
    <citation type="submission" date="2018-10" db="EMBL/GenBank/DDBJ databases">
        <title>Butyricimonas faecalis sp. nov., isolated from human faeces and emended description of the genus Butyricimonas.</title>
        <authorList>
            <person name="Le Roy T."/>
            <person name="Van der Smissen P."/>
            <person name="Paquot A."/>
            <person name="Delzenne N."/>
            <person name="Muccioli G."/>
            <person name="Collet J.-F."/>
            <person name="Cani P.D."/>
        </authorList>
    </citation>
    <scope>NUCLEOTIDE SEQUENCE [LARGE SCALE GENOMIC DNA]</scope>
    <source>
        <strain evidence="4 5">H184</strain>
    </source>
</reference>
<evidence type="ECO:0000256" key="1">
    <source>
        <dbReference type="ARBA" id="ARBA00022676"/>
    </source>
</evidence>
<proteinExistence type="predicted"/>
<evidence type="ECO:0000259" key="3">
    <source>
        <dbReference type="Pfam" id="PF00535"/>
    </source>
</evidence>
<dbReference type="PANTHER" id="PTHR22916:SF51">
    <property type="entry name" value="GLYCOSYLTRANSFERASE EPSH-RELATED"/>
    <property type="match status" value="1"/>
</dbReference>
<dbReference type="InterPro" id="IPR029044">
    <property type="entry name" value="Nucleotide-diphossugar_trans"/>
</dbReference>
<dbReference type="GO" id="GO:0016758">
    <property type="term" value="F:hexosyltransferase activity"/>
    <property type="evidence" value="ECO:0007669"/>
    <property type="project" value="UniProtKB-ARBA"/>
</dbReference>
<protein>
    <submittedName>
        <fullName evidence="4">Glycosyltransferase</fullName>
    </submittedName>
</protein>
<evidence type="ECO:0000313" key="5">
    <source>
        <dbReference type="Proteomes" id="UP000270673"/>
    </source>
</evidence>
<name>A0A3S9VSD5_9BACT</name>
<dbReference type="OrthoDB" id="1114838at2"/>
<feature type="domain" description="Glycosyltransferase 2-like" evidence="3">
    <location>
        <begin position="7"/>
        <end position="130"/>
    </location>
</feature>
<keyword evidence="5" id="KW-1185">Reference proteome</keyword>
<evidence type="ECO:0000313" key="4">
    <source>
        <dbReference type="EMBL" id="AZS29428.1"/>
    </source>
</evidence>
<evidence type="ECO:0000256" key="2">
    <source>
        <dbReference type="ARBA" id="ARBA00022679"/>
    </source>
</evidence>
<accession>A0A3S9VSD5</accession>
<keyword evidence="1" id="KW-0328">Glycosyltransferase</keyword>
<dbReference type="RefSeq" id="WP_106480173.1">
    <property type="nucleotide sequence ID" value="NZ_CP032819.1"/>
</dbReference>
<dbReference type="Pfam" id="PF00535">
    <property type="entry name" value="Glycos_transf_2"/>
    <property type="match status" value="1"/>
</dbReference>
<keyword evidence="2 4" id="KW-0808">Transferase</keyword>
<organism evidence="4 5">
    <name type="scientific">Butyricimonas faecalis</name>
    <dbReference type="NCBI Taxonomy" id="2093856"/>
    <lineage>
        <taxon>Bacteria</taxon>
        <taxon>Pseudomonadati</taxon>
        <taxon>Bacteroidota</taxon>
        <taxon>Bacteroidia</taxon>
        <taxon>Bacteroidales</taxon>
        <taxon>Odoribacteraceae</taxon>
        <taxon>Butyricimonas</taxon>
    </lineage>
</organism>
<dbReference type="CDD" id="cd00761">
    <property type="entry name" value="Glyco_tranf_GTA_type"/>
    <property type="match status" value="1"/>
</dbReference>
<dbReference type="SUPFAM" id="SSF53448">
    <property type="entry name" value="Nucleotide-diphospho-sugar transferases"/>
    <property type="match status" value="1"/>
</dbReference>
<gene>
    <name evidence="4" type="ORF">D8S85_07525</name>
</gene>
<sequence>MKPVKVSVIIPVYNTELYVRQTIQSILGQTLYDIEIITVNDGSTDNSLSILSELAKQDNRIKIFTHSNQGLSVSRNVGIEKASGEFIYFMDSDDLLDHDTLEICYQKCTSEQLDFVFFDAESFCEENITLRNYPYQRNLQIEDKVWTGIELLEIQDGTGNFRTSACLSFTRLSFLQENNIRFYPHIIHEDELYTARLYLNATRVKYIQQTFFKRRVRTDSITTRPFSIKNIQGYFTVANELMNHNDSPTTTKEIINHHLSKMLNAAIRNAFKLPVKERLYIAWYAVINYWEFVNCKTIGILLFKSLLKN</sequence>
<dbReference type="PANTHER" id="PTHR22916">
    <property type="entry name" value="GLYCOSYLTRANSFERASE"/>
    <property type="match status" value="1"/>
</dbReference>
<dbReference type="KEGG" id="buy:D8S85_07525"/>
<dbReference type="Proteomes" id="UP000270673">
    <property type="component" value="Chromosome"/>
</dbReference>
<dbReference type="EMBL" id="CP032819">
    <property type="protein sequence ID" value="AZS29428.1"/>
    <property type="molecule type" value="Genomic_DNA"/>
</dbReference>
<dbReference type="InterPro" id="IPR001173">
    <property type="entry name" value="Glyco_trans_2-like"/>
</dbReference>
<dbReference type="Gene3D" id="3.90.550.10">
    <property type="entry name" value="Spore Coat Polysaccharide Biosynthesis Protein SpsA, Chain A"/>
    <property type="match status" value="1"/>
</dbReference>